<feature type="compositionally biased region" description="Acidic residues" evidence="10">
    <location>
        <begin position="5022"/>
        <end position="5043"/>
    </location>
</feature>
<dbReference type="EMBL" id="CAADRA010006997">
    <property type="protein sequence ID" value="VFT98046.1"/>
    <property type="molecule type" value="Genomic_DNA"/>
</dbReference>
<dbReference type="InterPro" id="IPR027417">
    <property type="entry name" value="P-loop_NTPase"/>
</dbReference>
<keyword evidence="14" id="KW-1185">Reference proteome</keyword>
<protein>
    <recommendedName>
        <fullName evidence="4 9">Midasin</fullName>
    </recommendedName>
</protein>
<dbReference type="GO" id="GO:0016887">
    <property type="term" value="F:ATP hydrolysis activity"/>
    <property type="evidence" value="ECO:0007669"/>
    <property type="project" value="InterPro"/>
</dbReference>
<keyword evidence="8 9" id="KW-0539">Nucleus</keyword>
<dbReference type="InterPro" id="IPR003593">
    <property type="entry name" value="AAA+_ATPase"/>
</dbReference>
<dbReference type="InterPro" id="IPR025662">
    <property type="entry name" value="Sigma_54_int_dom_ATP-bd_1"/>
</dbReference>
<dbReference type="Gene3D" id="3.40.50.410">
    <property type="entry name" value="von Willebrand factor, type A domain"/>
    <property type="match status" value="1"/>
</dbReference>
<dbReference type="Gene3D" id="3.40.50.300">
    <property type="entry name" value="P-loop containing nucleotide triphosphate hydrolases"/>
    <property type="match status" value="7"/>
</dbReference>
<name>A0A485LHA7_9STRA</name>
<dbReference type="GO" id="GO:0000027">
    <property type="term" value="P:ribosomal large subunit assembly"/>
    <property type="evidence" value="ECO:0007669"/>
    <property type="project" value="InterPro"/>
</dbReference>
<feature type="compositionally biased region" description="Acidic residues" evidence="10">
    <location>
        <begin position="4840"/>
        <end position="4856"/>
    </location>
</feature>
<keyword evidence="6 9" id="KW-0067">ATP-binding</keyword>
<feature type="compositionally biased region" description="Basic and acidic residues" evidence="10">
    <location>
        <begin position="4979"/>
        <end position="4999"/>
    </location>
</feature>
<evidence type="ECO:0000313" key="12">
    <source>
        <dbReference type="EMBL" id="KAF0686846.1"/>
    </source>
</evidence>
<dbReference type="FunFam" id="3.40.50.300:FF:001384">
    <property type="entry name" value="Midasin"/>
    <property type="match status" value="1"/>
</dbReference>
<dbReference type="PROSITE" id="PS00675">
    <property type="entry name" value="SIGMA54_INTERACT_1"/>
    <property type="match status" value="1"/>
</dbReference>
<dbReference type="PANTHER" id="PTHR48103">
    <property type="entry name" value="MIDASIN-RELATED"/>
    <property type="match status" value="1"/>
</dbReference>
<dbReference type="Pfam" id="PF17867">
    <property type="entry name" value="AAA_lid_7"/>
    <property type="match status" value="3"/>
</dbReference>
<feature type="region of interest" description="Disordered" evidence="10">
    <location>
        <begin position="4476"/>
        <end position="5043"/>
    </location>
</feature>
<sequence length="5384" mass="601816">MSDLQPACRAFQELVLQDASILTAPLQKRVTSIYQKHAGDLLHATALLLADEDAALCDAICLYFRPFVLELCAHLLTATDLDGDDTIHERLAQTFARVLNTTTRVWPLVKPWFESTKCFFYQLGSLPVARKRRAATTAHLLLRVKPIEGKALWNWTPFFALCTSTDAATASAAKLAASILVHMDNATRNAFLGSSSSSPLSSPTLDLPATWRHDLAPDTLASLPPTLCNVCGIVVPYKRMSGTAGPVYPPLVETKSTTHALRSLAIALSVERPILVTGADGCGKTALIRDLARRTGHTNMVELHLDDQMDSKTLVGSYVCTDIPGEFSWQPGALTQAVTEGRWVVIEDIDRASMDVLAALLPLLTTNELMVRGQSITAAPGFQLLATSRKPMSAMPKGFPLSLWHHIQLASPTTAEIERVLVEGYPQLSSAVISQMLETFHVVCHESSRAIRQSYGRQFSLRDMLKWCGRLQAFLGAIDAQHYLTQERREAIVREAWDVFCMGIRDPAQRVDASVAVAALWQVPIEVVQQLLLHHRPAFTSHHKEVQVGRVHLATMHATASTGHQIPFVLTGHSLRLMEQLAATIATHEPTLLVGETGCGKTTLIQYLASALGQTLVVQNLNVQSDSADLLGGYKPVDMYQLARPLYMDFVALFSATFPSSSNAAFLGAIQKAFEAKSFKKMSQGMRKAVQMADAQTKKQKTMPTTASLAAQWATFHAELARFIRQHQQVESSFAFAFVEGQLVQAMKAGHWILLDEINLASADTLERLSSVLEGEHSGLSLTEKGDVDLLKPHPNFRVFAAMNPPTDVGKKDLPPSLRNRFTQIYVDECVCPRDLTLIVSHQWKEIANAPVADTVEFYLHARQQAVDVLNDGARQRPRYSLRTLSRSLLMTKRMLQTGYSLPRALYESFSMGFATQLDAPSRVIMMKSIRKAFAPNLKQKELDHPPPKPRKTDEVYELISSYWVPQGTLDPVDQAQPDPVTNLKKFVLTPSVELNLRHIARAVIVGKYPLLLQGPTSAGKTSLILYVAARLGQKCVRINNHEHTDIQEYLGSYVSDKDGKLTFQEGVLVQAVRFGWWIILDELNLAPSEVLEALNRLLDDNRELFIPETQTTIQPHPRFMLFATQNPPGLYGGRKVLSRAFRNRFIELQVDEVPPKELQQILQERSALPPSYCTLLITIMLDLQRIRAQSSVFAGKAGFITTRDLLRWAQRQPTTKQKVAEEGYFLLAERLRKDEDKLVVQQVLEKHCGATIDLDALYNGVAETNMIIGQDAPDLVWGTPEQFAQVQAKLTSDDAKGNNSGLSSISITSSLRRLFALVGRCLQHQEPVLLVGDTGSGKTTVCQLYSLLFDQSLHILNCHQHTETADFLGSLRPVRGKDTVLAKLATTLQQFTTLAAAVDLDTTALDAIDTTNVMQLFPVLEPLLAKAQTQHPSLADVAQTLLALKQRAVALFEWVDGPLVTSMKAGDLLLVDEINLADDAVLERLNSVLEPARGLVLAEKGDDAEHITADAKWRILATMNPGGDFGKRELSPALRNRFTEIWVPSLSSVDDLAIVVRDRLPPASVHLAPAVLQFVEAFNAQFTSHGWKVTLRDLLSWLNFMQVSDLPPAMAFVQGAALSILDGLGLGSTQSLHAATTARTTAYALLLAALPPPVPDMLPSMDWESTDAVCGVSPFFIPRGPSPPAPLPFSLAAPTTMKNLQRVLRALQVPRPILLEGSPGVGKTSLIHALAQLSGQTLVRINLSEQTDVADLFGSDLPSTDADAASPFTWCDGVFLRALKAGQWVLLDELNLASQSVLEGLNACLDHRGTVYIPEIDKSFACPSTFRVFAAQNPLRQGGGRKGLPKSFLNRFTRVVVDTLANDDLNIIATALYPSIAPTTIEKMIAFNAHVHHDTMVQGAYGRQGAPWEFNLRDVFRWCTLATSLETPSVTWYIPMLYSSRFRTVPDRAALDRRWRQVFGDDDDVTAVPSPVFHITPESVQVGVAVLPRAAYSPPSSANLPPLLTQWLEPMEALMHCIRLQWPALLVGPSGSGKSAVVKLLAALTGNRLLELGLSSGTDATELLGCFEQVDIQRRVQELQHELGHAVQRLQQQSLVQNQLKLVTVLADAQHAVHQRQRSWKGHKTEMDPVLLTLLEQLLAHVGQANTTLALPGLDQASMQAKLESIKVLSTTQGRASCFEWVDGALLQALEAGEWLLLDNVNFCSASVLDRLNSLLEINGELLVNECGVVNGTLRVVKPHPNFRIFLAMDAQFGEVSRAMRNRCIEIALLPPNVIASKSSIDMLSLMQSASALRFPLDIYTQFQAFHEDMMHQDKSVSWRHVYNWSQLSQAYVDHGYTLPDACQQAMLDIYGISVDFAWSSHPQYAPAAVSTDLLVQDAARGMAQMQSRLVHYLTSPPPSDGQVVDLIQLLCGESSTEWPKTLLVGSTEAWTACSKYDWTDNLGKALLPWAIYRSGQHIGFKHEYGAATHHAYAMWLAEEPLLQNSWSSLAGLLKTLNQALADGQAIEEVYGNGPAREYLRARVRACTDHATVQQSWASVEAVIQTLEMMEAMWWSRYQEQTLLGIHEGTNQPQRHKKTKRELRQKKTTTLLDQSYQCFLHGSEAVDVENDVVPIVYPFLAALDTCVHEFVQLTMHSHLTDDQITAVQSVLHLRYAWSVIFTNENRADTSFPWHSFLVGWKWLVKAWRTFRAVCLDDDQPSTSVQHVLDMTERMEYAIATSMGCARAKDTLWKRGGHRQLPPSLTTWKAISAVEALAAISTSMPTPAHANQLSLVDLLCANNSVFQFQPAAALSLAHAYRKEVRHALTTYAWFIETSGQSFETLQQLPDALRAQLESLQTKFARAHAHLLVHLQPPEDDEAYNQDATVLLLSEDDSAVIASWIQLQLTPLREFRLLGLELQLVSTLSELMVLDDDATFVARVQRFLANVESFLTLQTNVQTRSPVTLVPYQDLLWRGHAYVDAPSSLRAQDHRDYRDVITKHMHSVMVYFHERLWQSSVNSLDRVSSRVYHTESGAIELPKICGFVRLFQAVESTLAMQFLQASAKVPIVDVTAHTTKLHHAATHWSDPHALPDLFGLSDQYLWSVVRATLHVFVPPPHAVYDRLARFHMTNDTNLIAEIVDDLTASQDDARFAKTIPIVRSFLTLYGRYRDQPLLQHGVGWTLVGVWRFGLLTPSSPLDPALVPLIKRDFLLGRMAQWSVQHTVDTCVSNLSRHDFAVRDAQPLVDTINALQLKAIERPCAQNLFGDVFQDIVRFATSIMTPKLVHWCEHLDENPAQLVREIKMFQQTTDSFVARLQSKYSDFRDVIEPVVASVYHAKDGLTLVAHVLETKTSTEDMQALARTVLCVPSPDSHHETAETILRHTETLTHHHVSAVDRLTTALNQVELHYRNQAALFPQTHHAMVATAPAIFEAFLQLWSDNQAKIEAERAEAEALFKFKTRTLEIETEEEMLEKEYRQQFPDFAKAFSDLLGTDNPMQDNNDTDKEATPSPLPDHIVQFVASCHERLFVHMWKNGTEPKAAWANKYSLGFHLKPTLNSLLDVNLDMDARGGHLVYTNHVLADQAAGETVPFSQLSASYIANIDFHRDPHVKEVVLVRKPLQRMMLRLQTLIQQWPENAILQKLLLVANRLRQMSNQVPLAQILVGVELLLKHAQEWQVIASKEVSIHEEIAALSALVVRWRKLELYSWPQLMVLKEKSFQLEARKAWFHLYGLLTGKSESEAVGAADLNWMLVSAPLEKEWLESWRYKLFDTMEGFLRSCTMGQFQTRLVLIYSFCSQLFAAHYASANTETYRLACMMYHLYRFYAQHLTYNLMPMWSRLRQPIQTKLDEFVKISRWDEQTYFSLAASAEKSHRKLMKFMRDYEDILSMPMQTFLDKVVDGNMTSEKYDGLQALQSTWNEMKLRQDPIEVDEAEDNEIGDDKELPVWRVAAVPKADKHVAFAWPAAWNQVVDADSHRWLLQLPSLSRKIHKYTTAELLSDATLRLNQRGRHLSEELCSAVLSRIESLKSESAPKGAKKKALIDLFAELKNQGWSTLKTKTPPQQAHIQSLLELDIPGVETSLRLHATKQAVPEGGGEDALPVWTQADSYYYRYLAQLQALRFTVISGYNKDLSWGEVDKMSGYAENMLHSILQQRATLQSMASTHEGLLQHLHVLTQGATPHVHAQDTLKAWHADQRHDLLQLLQWIEELLMVLPHHTVLESCKGLVRQCGKDLKRTQLPQHSGVPAPAVDDGNFDAATSYGFQDKTQAPVVGYSPEVLARDIQLLNPAPLIQNAHQIDVICGHLRTVLDEGSWTSIDTPLARLVQRNHDWLAALPSSDDDASLDVSYTAEQLAFVGTFAHKLNSVVESLLVSIQKACDYVAQTDKDESPTLVQSQAYMLQLIQASRVQLLSAQLDDLWQFLKTDMHDASWGHVYAQCIQSVQNLLPSWHLVVSWHHQLMSDLIYLHKSMAKCNYVMIRIFRSLLSNGFCRAPDEQDEKDGGGNMNFEDDVEGTGMGEGDGKKDVSDQIEDEEQLLGLKGDEPQEPQEKKDEDQDKGLEMQNDFDGTMEDVPSDDDKDDDKDDDDDKEELDREMGEFDEDNIVDEKRWGEDSDDEEDNIDKEKEKFDDQSKMDEGEALEDEVRGKDGDDDEDDKDDKKDEPKEKPKDDKTPVDDETPQDEDGGDDEDGNKPDDDGVNEDTEDKYEEDHEELAPRDALPDDEPQKEEEEFADDMNLDGEDDKAGEDENGDEIDENMPDEELPEGNEDGETADPDQDPDDDEKKDEDEDEEPEAVPLGAGNEDQEMEVPSNDDPDQDQGEDQPPPESKEKDESKNAGAVAGLESKDGQDALEPQDRDETKEDEPMDDADRPEEDSNAQEQQGAQANPSGTELKPVVGAQSQEEQSHERKEPNPYQNPDKAQEHWRRRMEILDTTQTQDEAQPDTAEKPEDEQGGVGELADADDTNVELALAPTDESTAPDAAMDDDDEDDMNEDDKANDDDAKEDKPQPEPTKDDKPNEKSSAAPQDPTDAKPANKHKVDGLEADVDVEMEDPEDNDDDNADDIDMAFVENDDFAPVVASGVHDSNDAAEDDDESAPVDIDALRADLDASMQLQTLDTVERGTALWSSYDQITRAGAQRLCEQLRLVLAPMLRSRLQGDYRTGKRINMRKVIPYIASSFRKDKIWLRRTKPSKRAYQVMVAIDDSESMADNHAGRLALEALTTLCKGMTQLEVGEIAVVKFGEKVNLLHPFDMPFTDDAGARVIRAFQFQQTKTHMVDTLEAIQGLLNQAKQNASSSGSEITQIVFLISDGRFDKDGRTKMQKLVQAAMEEQQLIVLLIVDHPKDGQGICDTQSVSFVKGKVEMTPYMDNFPFPYYVIMKNTSLLPETLCNALRQWFELLQGSD</sequence>
<evidence type="ECO:0000256" key="5">
    <source>
        <dbReference type="ARBA" id="ARBA00022741"/>
    </source>
</evidence>
<evidence type="ECO:0000256" key="2">
    <source>
        <dbReference type="ARBA" id="ARBA00004642"/>
    </source>
</evidence>
<dbReference type="OrthoDB" id="5186at2759"/>
<dbReference type="InterPro" id="IPR011704">
    <property type="entry name" value="ATPase_dyneun-rel_AAA"/>
</dbReference>
<dbReference type="InterPro" id="IPR002035">
    <property type="entry name" value="VWF_A"/>
</dbReference>
<keyword evidence="5 9" id="KW-0547">Nucleotide-binding</keyword>
<dbReference type="GO" id="GO:0005524">
    <property type="term" value="F:ATP binding"/>
    <property type="evidence" value="ECO:0007669"/>
    <property type="project" value="UniProtKB-KW"/>
</dbReference>
<evidence type="ECO:0000256" key="8">
    <source>
        <dbReference type="ARBA" id="ARBA00023242"/>
    </source>
</evidence>
<feature type="compositionally biased region" description="Acidic residues" evidence="10">
    <location>
        <begin position="4700"/>
        <end position="4773"/>
    </location>
</feature>
<evidence type="ECO:0000256" key="7">
    <source>
        <dbReference type="ARBA" id="ARBA00023186"/>
    </source>
</evidence>
<organism evidence="13 14">
    <name type="scientific">Aphanomyces stellatus</name>
    <dbReference type="NCBI Taxonomy" id="120398"/>
    <lineage>
        <taxon>Eukaryota</taxon>
        <taxon>Sar</taxon>
        <taxon>Stramenopiles</taxon>
        <taxon>Oomycota</taxon>
        <taxon>Saprolegniomycetes</taxon>
        <taxon>Saprolegniales</taxon>
        <taxon>Verrucalvaceae</taxon>
        <taxon>Aphanomyces</taxon>
    </lineage>
</organism>
<feature type="domain" description="VWFA" evidence="11">
    <location>
        <begin position="5177"/>
        <end position="5319"/>
    </location>
</feature>
<evidence type="ECO:0000259" key="11">
    <source>
        <dbReference type="PROSITE" id="PS50234"/>
    </source>
</evidence>
<reference evidence="12" key="2">
    <citation type="submission" date="2019-06" db="EMBL/GenBank/DDBJ databases">
        <title>Genomics analysis of Aphanomyces spp. identifies a new class of oomycete effector associated with host adaptation.</title>
        <authorList>
            <person name="Gaulin E."/>
        </authorList>
    </citation>
    <scope>NUCLEOTIDE SEQUENCE</scope>
    <source>
        <strain evidence="12">CBS 578.67</strain>
    </source>
</reference>
<dbReference type="FunFam" id="3.40.50.300:FF:000142">
    <property type="entry name" value="Midasin"/>
    <property type="match status" value="1"/>
</dbReference>
<proteinExistence type="inferred from homology"/>
<dbReference type="PIRSF" id="PIRSF010340">
    <property type="entry name" value="Midasin"/>
    <property type="match status" value="1"/>
</dbReference>
<feature type="compositionally biased region" description="Acidic residues" evidence="10">
    <location>
        <begin position="4548"/>
        <end position="4570"/>
    </location>
</feature>
<feature type="compositionally biased region" description="Basic and acidic residues" evidence="10">
    <location>
        <begin position="4899"/>
        <end position="4910"/>
    </location>
</feature>
<dbReference type="InterPro" id="IPR012099">
    <property type="entry name" value="Midasin"/>
</dbReference>
<dbReference type="GO" id="GO:0000055">
    <property type="term" value="P:ribosomal large subunit export from nucleus"/>
    <property type="evidence" value="ECO:0007669"/>
    <property type="project" value="TreeGrafter"/>
</dbReference>
<feature type="compositionally biased region" description="Polar residues" evidence="10">
    <location>
        <begin position="4857"/>
        <end position="4869"/>
    </location>
</feature>
<evidence type="ECO:0000313" key="14">
    <source>
        <dbReference type="Proteomes" id="UP000332933"/>
    </source>
</evidence>
<keyword evidence="7 9" id="KW-0143">Chaperone</keyword>
<dbReference type="InterPro" id="IPR041190">
    <property type="entry name" value="Midasin_AAA_lid_5"/>
</dbReference>
<reference evidence="13 14" key="1">
    <citation type="submission" date="2019-03" db="EMBL/GenBank/DDBJ databases">
        <authorList>
            <person name="Gaulin E."/>
            <person name="Dumas B."/>
        </authorList>
    </citation>
    <scope>NUCLEOTIDE SEQUENCE [LARGE SCALE GENOMIC DNA]</scope>
    <source>
        <strain evidence="13">CBS 568.67</strain>
    </source>
</reference>
<feature type="compositionally biased region" description="Basic and acidic residues" evidence="10">
    <location>
        <begin position="4521"/>
        <end position="4540"/>
    </location>
</feature>
<dbReference type="GO" id="GO:0005654">
    <property type="term" value="C:nucleoplasm"/>
    <property type="evidence" value="ECO:0007669"/>
    <property type="project" value="UniProtKB-SubCell"/>
</dbReference>
<dbReference type="Proteomes" id="UP000332933">
    <property type="component" value="Unassembled WGS sequence"/>
</dbReference>
<evidence type="ECO:0000256" key="9">
    <source>
        <dbReference type="PIRNR" id="PIRNR010340"/>
    </source>
</evidence>
<dbReference type="EMBL" id="VJMH01006971">
    <property type="protein sequence ID" value="KAF0686846.1"/>
    <property type="molecule type" value="Genomic_DNA"/>
</dbReference>
<dbReference type="SUPFAM" id="SSF52540">
    <property type="entry name" value="P-loop containing nucleoside triphosphate hydrolases"/>
    <property type="match status" value="6"/>
</dbReference>
<evidence type="ECO:0000256" key="1">
    <source>
        <dbReference type="ARBA" id="ARBA00004604"/>
    </source>
</evidence>
<dbReference type="Pfam" id="PF07728">
    <property type="entry name" value="AAA_5"/>
    <property type="match status" value="9"/>
</dbReference>
<evidence type="ECO:0000256" key="10">
    <source>
        <dbReference type="SAM" id="MobiDB-lite"/>
    </source>
</evidence>
<dbReference type="InterPro" id="IPR040848">
    <property type="entry name" value="AAA_lid_7"/>
</dbReference>
<dbReference type="PANTHER" id="PTHR48103:SF2">
    <property type="entry name" value="MIDASIN"/>
    <property type="match status" value="1"/>
</dbReference>
<feature type="compositionally biased region" description="Acidic residues" evidence="10">
    <location>
        <begin position="4962"/>
        <end position="4978"/>
    </location>
</feature>
<dbReference type="Pfam" id="PF13519">
    <property type="entry name" value="VWA_2"/>
    <property type="match status" value="1"/>
</dbReference>
<dbReference type="PROSITE" id="PS50234">
    <property type="entry name" value="VWFA"/>
    <property type="match status" value="1"/>
</dbReference>
<dbReference type="FunFam" id="3.40.50.300:FF:000582">
    <property type="entry name" value="Midasin"/>
    <property type="match status" value="1"/>
</dbReference>
<dbReference type="CDD" id="cd00009">
    <property type="entry name" value="AAA"/>
    <property type="match status" value="1"/>
</dbReference>
<feature type="compositionally biased region" description="Basic and acidic residues" evidence="10">
    <location>
        <begin position="4602"/>
        <end position="4628"/>
    </location>
</feature>
<accession>A0A485LHA7</accession>
<feature type="compositionally biased region" description="Acidic residues" evidence="10">
    <location>
        <begin position="4782"/>
        <end position="4800"/>
    </location>
</feature>
<comment type="similarity">
    <text evidence="3 9">Belongs to the midasin family.</text>
</comment>
<evidence type="ECO:0000256" key="4">
    <source>
        <dbReference type="ARBA" id="ARBA00017143"/>
    </source>
</evidence>
<dbReference type="GO" id="GO:0005730">
    <property type="term" value="C:nucleolus"/>
    <property type="evidence" value="ECO:0007669"/>
    <property type="project" value="UniProtKB-SubCell"/>
</dbReference>
<dbReference type="GO" id="GO:0030687">
    <property type="term" value="C:preribosome, large subunit precursor"/>
    <property type="evidence" value="ECO:0007669"/>
    <property type="project" value="TreeGrafter"/>
</dbReference>
<gene>
    <name evidence="13" type="primary">Aste57867_21374</name>
    <name evidence="12" type="ORF">As57867_021305</name>
    <name evidence="13" type="ORF">ASTE57867_21374</name>
</gene>
<feature type="compositionally biased region" description="Basic and acidic residues" evidence="10">
    <location>
        <begin position="4637"/>
        <end position="4654"/>
    </location>
</feature>
<evidence type="ECO:0000256" key="3">
    <source>
        <dbReference type="ARBA" id="ARBA00007188"/>
    </source>
</evidence>
<feature type="compositionally biased region" description="Acidic residues" evidence="10">
    <location>
        <begin position="4655"/>
        <end position="4669"/>
    </location>
</feature>
<dbReference type="InterPro" id="IPR036465">
    <property type="entry name" value="vWFA_dom_sf"/>
</dbReference>
<evidence type="ECO:0000313" key="13">
    <source>
        <dbReference type="EMBL" id="VFT98046.1"/>
    </source>
</evidence>
<comment type="function">
    <text evidence="9">Nuclear chaperone required for maturation and nuclear export of pre-60S ribosome subunits.</text>
</comment>
<dbReference type="SMART" id="SM00382">
    <property type="entry name" value="AAA"/>
    <property type="match status" value="6"/>
</dbReference>
<feature type="compositionally biased region" description="Basic and acidic residues" evidence="10">
    <location>
        <begin position="4823"/>
        <end position="4839"/>
    </location>
</feature>
<dbReference type="Pfam" id="PF17865">
    <property type="entry name" value="AAA_lid_5"/>
    <property type="match status" value="1"/>
</dbReference>
<feature type="compositionally biased region" description="Acidic residues" evidence="10">
    <location>
        <begin position="4676"/>
        <end position="4691"/>
    </location>
</feature>
<dbReference type="SUPFAM" id="SSF53300">
    <property type="entry name" value="vWA-like"/>
    <property type="match status" value="1"/>
</dbReference>
<comment type="subcellular location">
    <subcellularLocation>
        <location evidence="1">Nucleus</location>
        <location evidence="1">Nucleolus</location>
    </subcellularLocation>
    <subcellularLocation>
        <location evidence="2">Nucleus</location>
        <location evidence="2">Nucleoplasm</location>
    </subcellularLocation>
</comment>
<evidence type="ECO:0000256" key="6">
    <source>
        <dbReference type="ARBA" id="ARBA00022840"/>
    </source>
</evidence>